<name>A0A8T0GJ97_CERPU</name>
<keyword evidence="4" id="KW-1185">Reference proteome</keyword>
<proteinExistence type="predicted"/>
<organism evidence="3 4">
    <name type="scientific">Ceratodon purpureus</name>
    <name type="common">Fire moss</name>
    <name type="synonym">Dicranum purpureum</name>
    <dbReference type="NCBI Taxonomy" id="3225"/>
    <lineage>
        <taxon>Eukaryota</taxon>
        <taxon>Viridiplantae</taxon>
        <taxon>Streptophyta</taxon>
        <taxon>Embryophyta</taxon>
        <taxon>Bryophyta</taxon>
        <taxon>Bryophytina</taxon>
        <taxon>Bryopsida</taxon>
        <taxon>Dicranidae</taxon>
        <taxon>Pseudoditrichales</taxon>
        <taxon>Ditrichaceae</taxon>
        <taxon>Ceratodon</taxon>
    </lineage>
</organism>
<reference evidence="3" key="1">
    <citation type="submission" date="2020-06" db="EMBL/GenBank/DDBJ databases">
        <title>WGS assembly of Ceratodon purpureus strain R40.</title>
        <authorList>
            <person name="Carey S.B."/>
            <person name="Jenkins J."/>
            <person name="Shu S."/>
            <person name="Lovell J.T."/>
            <person name="Sreedasyam A."/>
            <person name="Maumus F."/>
            <person name="Tiley G.P."/>
            <person name="Fernandez-Pozo N."/>
            <person name="Barry K."/>
            <person name="Chen C."/>
            <person name="Wang M."/>
            <person name="Lipzen A."/>
            <person name="Daum C."/>
            <person name="Saski C.A."/>
            <person name="Payton A.C."/>
            <person name="Mcbreen J.C."/>
            <person name="Conrad R.E."/>
            <person name="Kollar L.M."/>
            <person name="Olsson S."/>
            <person name="Huttunen S."/>
            <person name="Landis J.B."/>
            <person name="Wickett N.J."/>
            <person name="Johnson M.G."/>
            <person name="Rensing S.A."/>
            <person name="Grimwood J."/>
            <person name="Schmutz J."/>
            <person name="Mcdaniel S.F."/>
        </authorList>
    </citation>
    <scope>NUCLEOTIDE SEQUENCE</scope>
    <source>
        <strain evidence="3">R40</strain>
    </source>
</reference>
<evidence type="ECO:0000313" key="4">
    <source>
        <dbReference type="Proteomes" id="UP000822688"/>
    </source>
</evidence>
<feature type="region of interest" description="Disordered" evidence="1">
    <location>
        <begin position="145"/>
        <end position="171"/>
    </location>
</feature>
<dbReference type="Pfam" id="PF24783">
    <property type="entry name" value="FANCA_arcN"/>
    <property type="match status" value="1"/>
</dbReference>
<dbReference type="AlphaFoldDB" id="A0A8T0GJ97"/>
<sequence length="1002" mass="112967">MAAIEPLRLALTPFPALVASAAPSRIDRQLREIAAALAALLSPEETDAVQAAQEDAVHLLLDTFCRAHAEDHMSDHTKLGSWRLPYVAMLHSHVALHLPLIRQLEELLHSSGASLGPVQCSALSTFMLFMNPYQILRKDVTADVGQADDSSKDTTSDMHIASPRDEENVDDRPVGIVKSEKQAGNCHVKVLFTWGWEACFKAQSVARDRKEQEFPHEDGHKDIQMQGGTLEVEELRVEPKRSQFSESAEAGNHWMDQFCDAFLMDCETNILWATRFAASYMRNVAVYWEHVLFHRDCRETWLLSDLALQLKNFTLVGPIFVAFVPQNMVTFLIWLQQRLDFAFQFALSPETASLKKALALCETVLASPLGTLLFSTKISVSMSRFFELELRADWKEWALSKSRQLFLRHVVWGGSFTGSRDYFSWGLLWKDYGGDKTRACIALTAVFLTSQGQKNVESRIIEGQLSDIRSSRNDDDNMPKNSWSGTKKQCVRAETPDLQNLPQFLWLEESEASPAEVYILQIIIELSSKLDPQCGPWFLELAFDCLSNQARLENAILMHCETCACAHNCKSRLYNSGVCSAHRLKSCIAAVPPSHFISYERLYKMEKVFMFCWLGDGPFSIDFVSQLLSYFRTSQSTDLFLKAENRWSTLLLATWVRYFNVIGAPILSLHHIVGGINLGSVLSHLHTTQKFLMSNSTSDCPDIDGFKVAAMAMPQLAAVTLMEAMFTTYSCTNLSLREGFLAKLATEASQQQCEVSRRVEDIFRRITGKSGLQGTSISEDHKTVPEDGVQLFLKSILLNLVDLSSMAAICRPDLILKKWTAFEYKRKWVHEYKSSPIPRELQEKRASSQERSKTSLLSMASIELEFDERIGKPQRSMWDILLEWVISLITLYPYSISQLLLDTKLSDATRNHHLEAAGIIATGPKALTLIVVVSGLPRDTVLSLIQSSTTKASWTLLLSQMRTGVENEIRHLFLVDRKLVACDLSAMKAEIDLYLLQLQDIV</sequence>
<dbReference type="InterPro" id="IPR055387">
    <property type="entry name" value="FANCA_arcN"/>
</dbReference>
<accession>A0A8T0GJ97</accession>
<evidence type="ECO:0000256" key="1">
    <source>
        <dbReference type="SAM" id="MobiDB-lite"/>
    </source>
</evidence>
<comment type="caution">
    <text evidence="3">The sequence shown here is derived from an EMBL/GenBank/DDBJ whole genome shotgun (WGS) entry which is preliminary data.</text>
</comment>
<dbReference type="EMBL" id="CM026431">
    <property type="protein sequence ID" value="KAG0559083.1"/>
    <property type="molecule type" value="Genomic_DNA"/>
</dbReference>
<protein>
    <recommendedName>
        <fullName evidence="2">Fanconi anaemia group A protein arcN subdomain domain-containing protein</fullName>
    </recommendedName>
</protein>
<evidence type="ECO:0000313" key="3">
    <source>
        <dbReference type="EMBL" id="KAG0559083.1"/>
    </source>
</evidence>
<gene>
    <name evidence="3" type="ORF">KC19_10G077600</name>
</gene>
<feature type="domain" description="Fanconi anaemia group A protein arcN subdomain" evidence="2">
    <location>
        <begin position="45"/>
        <end position="140"/>
    </location>
</feature>
<evidence type="ECO:0000259" key="2">
    <source>
        <dbReference type="Pfam" id="PF24783"/>
    </source>
</evidence>
<feature type="compositionally biased region" description="Basic and acidic residues" evidence="1">
    <location>
        <begin position="149"/>
        <end position="171"/>
    </location>
</feature>
<dbReference type="Proteomes" id="UP000822688">
    <property type="component" value="Chromosome 10"/>
</dbReference>